<name>A0A0E9X9Y2_ANGAN</name>
<proteinExistence type="predicted"/>
<reference evidence="1" key="2">
    <citation type="journal article" date="2015" name="Fish Shellfish Immunol.">
        <title>Early steps in the European eel (Anguilla anguilla)-Vibrio vulnificus interaction in the gills: Role of the RtxA13 toxin.</title>
        <authorList>
            <person name="Callol A."/>
            <person name="Pajuelo D."/>
            <person name="Ebbesson L."/>
            <person name="Teles M."/>
            <person name="MacKenzie S."/>
            <person name="Amaro C."/>
        </authorList>
    </citation>
    <scope>NUCLEOTIDE SEQUENCE</scope>
</reference>
<organism evidence="1">
    <name type="scientific">Anguilla anguilla</name>
    <name type="common">European freshwater eel</name>
    <name type="synonym">Muraena anguilla</name>
    <dbReference type="NCBI Taxonomy" id="7936"/>
    <lineage>
        <taxon>Eukaryota</taxon>
        <taxon>Metazoa</taxon>
        <taxon>Chordata</taxon>
        <taxon>Craniata</taxon>
        <taxon>Vertebrata</taxon>
        <taxon>Euteleostomi</taxon>
        <taxon>Actinopterygii</taxon>
        <taxon>Neopterygii</taxon>
        <taxon>Teleostei</taxon>
        <taxon>Anguilliformes</taxon>
        <taxon>Anguillidae</taxon>
        <taxon>Anguilla</taxon>
    </lineage>
</organism>
<reference evidence="1" key="1">
    <citation type="submission" date="2014-11" db="EMBL/GenBank/DDBJ databases">
        <authorList>
            <person name="Amaro Gonzalez C."/>
        </authorList>
    </citation>
    <scope>NUCLEOTIDE SEQUENCE</scope>
</reference>
<evidence type="ECO:0000313" key="1">
    <source>
        <dbReference type="EMBL" id="JAH99409.1"/>
    </source>
</evidence>
<sequence>MIVMPVCYYYLLNRGVELAQGLF</sequence>
<accession>A0A0E9X9Y2</accession>
<dbReference type="EMBL" id="GBXM01009168">
    <property type="protein sequence ID" value="JAH99409.1"/>
    <property type="molecule type" value="Transcribed_RNA"/>
</dbReference>
<dbReference type="AlphaFoldDB" id="A0A0E9X9Y2"/>
<protein>
    <submittedName>
        <fullName evidence="1">Uncharacterized protein</fullName>
    </submittedName>
</protein>